<feature type="chain" id="PRO_5038881850" evidence="1">
    <location>
        <begin position="29"/>
        <end position="332"/>
    </location>
</feature>
<dbReference type="SUPFAM" id="SSF53822">
    <property type="entry name" value="Periplasmic binding protein-like I"/>
    <property type="match status" value="1"/>
</dbReference>
<name>A0A1H8FA59_9FIRM</name>
<keyword evidence="1" id="KW-0732">Signal</keyword>
<dbReference type="InterPro" id="IPR007487">
    <property type="entry name" value="ABC_transpt-TYRBP-like"/>
</dbReference>
<sequence>MKFIKKNKCAKKIIAMAMLAVLSVGALTACNSGDSESKKVGVSQLVEHPALDLSRDGFIEGLKEEGFEEGKNLELDVQNAQGDVPTAQTIANKFVTDDKDLIFAIATPAAQAAKNAIKSNDIPIVFTAVSDPEKANLVKSNEKTGANITGTSDFQNIDKTINVIKAVLPNAKKIGAIFNTSEINSKLQVENMKKEAAKNGLEVIEVGVSSTNEISQAVSTLSKKADLIFTPTDNLMAASMPVIVEVAKKDKIPVIGSEEAHVENGALAANSLSYKEIGIEAGKMAGKILKGEEKAENIPVKFTDKARLVMNEKTMNDLGIKLDKNVKVEFIK</sequence>
<dbReference type="EMBL" id="FODF01000002">
    <property type="protein sequence ID" value="SEN27918.1"/>
    <property type="molecule type" value="Genomic_DNA"/>
</dbReference>
<evidence type="ECO:0000313" key="2">
    <source>
        <dbReference type="EMBL" id="SEN27918.1"/>
    </source>
</evidence>
<accession>A0A1H8FA59</accession>
<proteinExistence type="predicted"/>
<dbReference type="Gene3D" id="3.40.50.2300">
    <property type="match status" value="2"/>
</dbReference>
<keyword evidence="3" id="KW-1185">Reference proteome</keyword>
<reference evidence="2 3" key="1">
    <citation type="submission" date="2016-10" db="EMBL/GenBank/DDBJ databases">
        <authorList>
            <person name="de Groot N.N."/>
        </authorList>
    </citation>
    <scope>NUCLEOTIDE SEQUENCE [LARGE SCALE GENOMIC DNA]</scope>
    <source>
        <strain evidence="2 3">Calf135</strain>
    </source>
</reference>
<dbReference type="STRING" id="215200.SAMN05216454_10229"/>
<evidence type="ECO:0000256" key="1">
    <source>
        <dbReference type="SAM" id="SignalP"/>
    </source>
</evidence>
<dbReference type="AlphaFoldDB" id="A0A1H8FA59"/>
<organism evidence="2 3">
    <name type="scientific">Peptostreptococcus russellii</name>
    <dbReference type="NCBI Taxonomy" id="215200"/>
    <lineage>
        <taxon>Bacteria</taxon>
        <taxon>Bacillati</taxon>
        <taxon>Bacillota</taxon>
        <taxon>Clostridia</taxon>
        <taxon>Peptostreptococcales</taxon>
        <taxon>Peptostreptococcaceae</taxon>
        <taxon>Peptostreptococcus</taxon>
    </lineage>
</organism>
<dbReference type="RefSeq" id="WP_091973814.1">
    <property type="nucleotide sequence ID" value="NZ_FODF01000002.1"/>
</dbReference>
<evidence type="ECO:0000313" key="3">
    <source>
        <dbReference type="Proteomes" id="UP000199512"/>
    </source>
</evidence>
<gene>
    <name evidence="2" type="ORF">SAMN05216454_10229</name>
</gene>
<dbReference type="PANTHER" id="PTHR35271">
    <property type="entry name" value="ABC TRANSPORTER, SUBSTRATE-BINDING LIPOPROTEIN-RELATED"/>
    <property type="match status" value="1"/>
</dbReference>
<dbReference type="InterPro" id="IPR028082">
    <property type="entry name" value="Peripla_BP_I"/>
</dbReference>
<dbReference type="OrthoDB" id="9776955at2"/>
<feature type="signal peptide" evidence="1">
    <location>
        <begin position="1"/>
        <end position="28"/>
    </location>
</feature>
<dbReference type="PANTHER" id="PTHR35271:SF1">
    <property type="entry name" value="ABC TRANSPORTER, SUBSTRATE-BINDING LIPOPROTEIN"/>
    <property type="match status" value="1"/>
</dbReference>
<dbReference type="Proteomes" id="UP000199512">
    <property type="component" value="Unassembled WGS sequence"/>
</dbReference>
<protein>
    <submittedName>
        <fullName evidence="2">Putative ABC transport system substrate-binding protein</fullName>
    </submittedName>
</protein>
<dbReference type="CDD" id="cd06325">
    <property type="entry name" value="PBP1_ABC_unchar_transporter"/>
    <property type="match status" value="1"/>
</dbReference>
<dbReference type="Pfam" id="PF04392">
    <property type="entry name" value="ABC_sub_bind"/>
    <property type="match status" value="1"/>
</dbReference>
<dbReference type="PROSITE" id="PS51257">
    <property type="entry name" value="PROKAR_LIPOPROTEIN"/>
    <property type="match status" value="1"/>
</dbReference>